<dbReference type="AlphaFoldDB" id="A0A9W4T1R4"/>
<accession>A0A9W4T1R4</accession>
<sequence>QWCRIHCPLQYNHQIKVIRSIAGNAKTESTVFVCSKEVLSVFIQEHFSSHGMTNGSESTVLYNTTIKSKSSGVSLAMQRQNPLSSCAPRSKPEENSAWNHYLSALEKLSHASDREIRAHAKRRKEEAMSLKLRKGQLEDFWLSVEIENAQASFEVGMRCIQLKNQVVDAERHRRQFKRSSKCSSISARDEQTTPSTSEYIPTDESDDDVIVQKRKKDDDANEKEDIVPANEDADKSKLYEELANDVVDIISERLEDIWRTVMKRLEDKKIRVQSIESRIIDLTNWTNLEWSRILKHEDKIALMKSFNKKLEKERIDQKVLDFIDNPSNSLRNLNDLQEWKTKISTIGSEDAILASEIISFFHKCCRREINILTVPLRERDYTLAILGPLLGDLLQEFNIGQFELFWIEKICNATNSRKRKSLNAEYIELNRDNTKLDMSLEFRNFKIEIMTVEVGNTEMKKDELKLQSDHTAIKIELKDMIDDFYNKLHFNKKDLADIYTIGIQVTGHHWSIYSLSYDHDLNFYFFTELATLDVPKSPTTMRGLLPTFIKTLLGLRHTLLTLNDKILSITSARRERKSTPSPPSSPPHETSETPKLY</sequence>
<reference evidence="2" key="1">
    <citation type="submission" date="2022-08" db="EMBL/GenBank/DDBJ databases">
        <authorList>
            <person name="Kallberg Y."/>
            <person name="Tangrot J."/>
            <person name="Rosling A."/>
        </authorList>
    </citation>
    <scope>NUCLEOTIDE SEQUENCE</scope>
    <source>
        <strain evidence="2">Wild A</strain>
    </source>
</reference>
<feature type="region of interest" description="Disordered" evidence="1">
    <location>
        <begin position="178"/>
        <end position="229"/>
    </location>
</feature>
<feature type="region of interest" description="Disordered" evidence="1">
    <location>
        <begin position="571"/>
        <end position="597"/>
    </location>
</feature>
<organism evidence="2 3">
    <name type="scientific">Funneliformis geosporum</name>
    <dbReference type="NCBI Taxonomy" id="1117311"/>
    <lineage>
        <taxon>Eukaryota</taxon>
        <taxon>Fungi</taxon>
        <taxon>Fungi incertae sedis</taxon>
        <taxon>Mucoromycota</taxon>
        <taxon>Glomeromycotina</taxon>
        <taxon>Glomeromycetes</taxon>
        <taxon>Glomerales</taxon>
        <taxon>Glomeraceae</taxon>
        <taxon>Funneliformis</taxon>
    </lineage>
</organism>
<keyword evidence="3" id="KW-1185">Reference proteome</keyword>
<feature type="compositionally biased region" description="Polar residues" evidence="1">
    <location>
        <begin position="181"/>
        <end position="199"/>
    </location>
</feature>
<evidence type="ECO:0000313" key="3">
    <source>
        <dbReference type="Proteomes" id="UP001153678"/>
    </source>
</evidence>
<feature type="compositionally biased region" description="Basic and acidic residues" evidence="1">
    <location>
        <begin position="215"/>
        <end position="229"/>
    </location>
</feature>
<feature type="non-terminal residue" evidence="2">
    <location>
        <position position="597"/>
    </location>
</feature>
<comment type="caution">
    <text evidence="2">The sequence shown here is derived from an EMBL/GenBank/DDBJ whole genome shotgun (WGS) entry which is preliminary data.</text>
</comment>
<proteinExistence type="predicted"/>
<dbReference type="Proteomes" id="UP001153678">
    <property type="component" value="Unassembled WGS sequence"/>
</dbReference>
<dbReference type="EMBL" id="CAMKVN010005612">
    <property type="protein sequence ID" value="CAI2189107.1"/>
    <property type="molecule type" value="Genomic_DNA"/>
</dbReference>
<evidence type="ECO:0000313" key="2">
    <source>
        <dbReference type="EMBL" id="CAI2189107.1"/>
    </source>
</evidence>
<dbReference type="OrthoDB" id="2410654at2759"/>
<evidence type="ECO:0000256" key="1">
    <source>
        <dbReference type="SAM" id="MobiDB-lite"/>
    </source>
</evidence>
<protein>
    <submittedName>
        <fullName evidence="2">3456_t:CDS:1</fullName>
    </submittedName>
</protein>
<gene>
    <name evidence="2" type="ORF">FWILDA_LOCUS13916</name>
</gene>
<name>A0A9W4T1R4_9GLOM</name>